<gene>
    <name evidence="2" type="ORF">F5X68DRAFT_218257</name>
</gene>
<evidence type="ECO:0000256" key="1">
    <source>
        <dbReference type="SAM" id="MobiDB-lite"/>
    </source>
</evidence>
<protein>
    <submittedName>
        <fullName evidence="2">Uncharacterized protein</fullName>
    </submittedName>
</protein>
<evidence type="ECO:0000313" key="3">
    <source>
        <dbReference type="Proteomes" id="UP000770015"/>
    </source>
</evidence>
<comment type="caution">
    <text evidence="2">The sequence shown here is derived from an EMBL/GenBank/DDBJ whole genome shotgun (WGS) entry which is preliminary data.</text>
</comment>
<feature type="compositionally biased region" description="Basic residues" evidence="1">
    <location>
        <begin position="109"/>
        <end position="121"/>
    </location>
</feature>
<feature type="region of interest" description="Disordered" evidence="1">
    <location>
        <begin position="91"/>
        <end position="128"/>
    </location>
</feature>
<organism evidence="2 3">
    <name type="scientific">Plectosphaerella plurivora</name>
    <dbReference type="NCBI Taxonomy" id="936078"/>
    <lineage>
        <taxon>Eukaryota</taxon>
        <taxon>Fungi</taxon>
        <taxon>Dikarya</taxon>
        <taxon>Ascomycota</taxon>
        <taxon>Pezizomycotina</taxon>
        <taxon>Sordariomycetes</taxon>
        <taxon>Hypocreomycetidae</taxon>
        <taxon>Glomerellales</taxon>
        <taxon>Plectosphaerellaceae</taxon>
        <taxon>Plectosphaerella</taxon>
    </lineage>
</organism>
<dbReference type="Proteomes" id="UP000770015">
    <property type="component" value="Unassembled WGS sequence"/>
</dbReference>
<dbReference type="AlphaFoldDB" id="A0A9P8V183"/>
<reference evidence="2" key="1">
    <citation type="journal article" date="2021" name="Nat. Commun.">
        <title>Genetic determinants of endophytism in the Arabidopsis root mycobiome.</title>
        <authorList>
            <person name="Mesny F."/>
            <person name="Miyauchi S."/>
            <person name="Thiergart T."/>
            <person name="Pickel B."/>
            <person name="Atanasova L."/>
            <person name="Karlsson M."/>
            <person name="Huettel B."/>
            <person name="Barry K.W."/>
            <person name="Haridas S."/>
            <person name="Chen C."/>
            <person name="Bauer D."/>
            <person name="Andreopoulos W."/>
            <person name="Pangilinan J."/>
            <person name="LaButti K."/>
            <person name="Riley R."/>
            <person name="Lipzen A."/>
            <person name="Clum A."/>
            <person name="Drula E."/>
            <person name="Henrissat B."/>
            <person name="Kohler A."/>
            <person name="Grigoriev I.V."/>
            <person name="Martin F.M."/>
            <person name="Hacquard S."/>
        </authorList>
    </citation>
    <scope>NUCLEOTIDE SEQUENCE</scope>
    <source>
        <strain evidence="2">MPI-SDFR-AT-0117</strain>
    </source>
</reference>
<accession>A0A9P8V183</accession>
<proteinExistence type="predicted"/>
<evidence type="ECO:0000313" key="2">
    <source>
        <dbReference type="EMBL" id="KAH6663282.1"/>
    </source>
</evidence>
<dbReference type="EMBL" id="JAGSXJ010000043">
    <property type="protein sequence ID" value="KAH6663282.1"/>
    <property type="molecule type" value="Genomic_DNA"/>
</dbReference>
<name>A0A9P8V183_9PEZI</name>
<sequence>MSLLRLWQCDIAFLQVHASFSDISSAALRPTRSRQPACPDASPFRPAMADLLSSAVSSSHERATYKERVRPHLDLWLCGFGIRSPSLRVLGSRGGSNGTTLPLSSMPRPRSRPRLPRHSKERAKAALKGTSWGRHPPLMVEQCIESALYNFEVDWGGHDCPGPMTGPCDVDITRRDKLLVSISDVLATAEKGRVILRHGLQKYADLLSTAAKLRAEEVTNSSRLVLIHTINTMGGH</sequence>
<keyword evidence="3" id="KW-1185">Reference proteome</keyword>